<dbReference type="HOGENOM" id="CLU_002245_0_0_1"/>
<organism evidence="11 12">
    <name type="scientific">Ciona intestinalis</name>
    <name type="common">Transparent sea squirt</name>
    <name type="synonym">Ascidia intestinalis</name>
    <dbReference type="NCBI Taxonomy" id="7719"/>
    <lineage>
        <taxon>Eukaryota</taxon>
        <taxon>Metazoa</taxon>
        <taxon>Chordata</taxon>
        <taxon>Tunicata</taxon>
        <taxon>Ascidiacea</taxon>
        <taxon>Phlebobranchia</taxon>
        <taxon>Cionidae</taxon>
        <taxon>Ciona</taxon>
    </lineage>
</organism>
<evidence type="ECO:0000256" key="7">
    <source>
        <dbReference type="ARBA" id="ARBA00023157"/>
    </source>
</evidence>
<dbReference type="InParanoid" id="F7A9I0"/>
<dbReference type="GeneTree" id="ENSGT00940000163045"/>
<dbReference type="InterPro" id="IPR017452">
    <property type="entry name" value="GPCR_Rhodpsn_7TM"/>
</dbReference>
<dbReference type="SUPFAM" id="SSF81321">
    <property type="entry name" value="Family A G protein-coupled receptor-like"/>
    <property type="match status" value="1"/>
</dbReference>
<feature type="transmembrane region" description="Helical" evidence="9">
    <location>
        <begin position="167"/>
        <end position="190"/>
    </location>
</feature>
<dbReference type="InterPro" id="IPR002172">
    <property type="entry name" value="LDrepeatLR_classA_rpt"/>
</dbReference>
<dbReference type="GO" id="GO:0005886">
    <property type="term" value="C:plasma membrane"/>
    <property type="evidence" value="ECO:0000318"/>
    <property type="project" value="GO_Central"/>
</dbReference>
<dbReference type="Ensembl" id="ENSCINT00000009351.3">
    <property type="protein sequence ID" value="ENSCINP00000009351.3"/>
    <property type="gene ID" value="ENSCING00000004523.3"/>
</dbReference>
<keyword evidence="12" id="KW-1185">Reference proteome</keyword>
<dbReference type="Proteomes" id="UP000008144">
    <property type="component" value="Unassembled WGS sequence"/>
</dbReference>
<evidence type="ECO:0000256" key="1">
    <source>
        <dbReference type="ARBA" id="ARBA00004370"/>
    </source>
</evidence>
<protein>
    <submittedName>
        <fullName evidence="11">Uncharacterized LOC100179477</fullName>
    </submittedName>
</protein>
<dbReference type="GO" id="GO:0007189">
    <property type="term" value="P:adenylate cyclase-activating G protein-coupled receptor signaling pathway"/>
    <property type="evidence" value="ECO:0000318"/>
    <property type="project" value="GO_Central"/>
</dbReference>
<dbReference type="InterPro" id="IPR000276">
    <property type="entry name" value="GPCR_Rhodpsn"/>
</dbReference>
<feature type="transmembrane region" description="Helical" evidence="9">
    <location>
        <begin position="246"/>
        <end position="273"/>
    </location>
</feature>
<evidence type="ECO:0000256" key="9">
    <source>
        <dbReference type="SAM" id="Phobius"/>
    </source>
</evidence>
<feature type="transmembrane region" description="Helical" evidence="9">
    <location>
        <begin position="294"/>
        <end position="314"/>
    </location>
</feature>
<dbReference type="PROSITE" id="PS50068">
    <property type="entry name" value="LDLRA_2"/>
    <property type="match status" value="1"/>
</dbReference>
<feature type="transmembrane region" description="Helical" evidence="9">
    <location>
        <begin position="490"/>
        <end position="509"/>
    </location>
</feature>
<reference evidence="11" key="3">
    <citation type="submission" date="2025-09" db="UniProtKB">
        <authorList>
            <consortium name="Ensembl"/>
        </authorList>
    </citation>
    <scope>IDENTIFICATION</scope>
</reference>
<keyword evidence="6 9" id="KW-0472">Membrane</keyword>
<evidence type="ECO:0000313" key="11">
    <source>
        <dbReference type="Ensembl" id="ENSCINP00000009351.3"/>
    </source>
</evidence>
<keyword evidence="2" id="KW-0433">Leucine-rich repeat</keyword>
<evidence type="ECO:0000256" key="5">
    <source>
        <dbReference type="ARBA" id="ARBA00022989"/>
    </source>
</evidence>
<evidence type="ECO:0000256" key="4">
    <source>
        <dbReference type="ARBA" id="ARBA00022737"/>
    </source>
</evidence>
<dbReference type="CDD" id="cd00112">
    <property type="entry name" value="LDLa"/>
    <property type="match status" value="1"/>
</dbReference>
<feature type="disulfide bond" evidence="8">
    <location>
        <begin position="57"/>
        <end position="72"/>
    </location>
</feature>
<dbReference type="GO" id="GO:0009755">
    <property type="term" value="P:hormone-mediated signaling pathway"/>
    <property type="evidence" value="ECO:0000318"/>
    <property type="project" value="GO_Central"/>
</dbReference>
<dbReference type="Gene3D" id="1.20.1070.10">
    <property type="entry name" value="Rhodopsin 7-helix transmembrane proteins"/>
    <property type="match status" value="1"/>
</dbReference>
<feature type="transmembrane region" description="Helical" evidence="9">
    <location>
        <begin position="211"/>
        <end position="230"/>
    </location>
</feature>
<evidence type="ECO:0000256" key="8">
    <source>
        <dbReference type="PROSITE-ProRule" id="PRU00124"/>
    </source>
</evidence>
<gene>
    <name evidence="11" type="primary">LOC100179477</name>
</gene>
<keyword evidence="7 8" id="KW-1015">Disulfide bond</keyword>
<evidence type="ECO:0000313" key="12">
    <source>
        <dbReference type="Proteomes" id="UP000008144"/>
    </source>
</evidence>
<keyword evidence="3 9" id="KW-0812">Transmembrane</keyword>
<dbReference type="InterPro" id="IPR036055">
    <property type="entry name" value="LDL_receptor-like_sf"/>
</dbReference>
<evidence type="ECO:0000256" key="6">
    <source>
        <dbReference type="ARBA" id="ARBA00023136"/>
    </source>
</evidence>
<keyword evidence="5 9" id="KW-1133">Transmembrane helix</keyword>
<evidence type="ECO:0000256" key="3">
    <source>
        <dbReference type="ARBA" id="ARBA00022692"/>
    </source>
</evidence>
<keyword evidence="4" id="KW-0677">Repeat</keyword>
<dbReference type="PRINTS" id="PR00237">
    <property type="entry name" value="GPCRRHODOPSN"/>
</dbReference>
<name>F7A9I0_CIOIN</name>
<reference evidence="11" key="2">
    <citation type="submission" date="2025-08" db="UniProtKB">
        <authorList>
            <consortium name="Ensembl"/>
        </authorList>
    </citation>
    <scope>IDENTIFICATION</scope>
</reference>
<dbReference type="PROSITE" id="PS50262">
    <property type="entry name" value="G_PROTEIN_RECEP_F1_2"/>
    <property type="match status" value="1"/>
</dbReference>
<dbReference type="PANTHER" id="PTHR24372:SF77">
    <property type="entry name" value="G-PROTEIN COUPLED RECEPTORS FAMILY 1 PROFILE DOMAIN-CONTAINING PROTEIN"/>
    <property type="match status" value="1"/>
</dbReference>
<sequence>ALDETVVACDGRPDCLHLDDECSRTCEDDPEYCNYFLPLVLRLKFSNSCIIHIDELCNGMDECYNGEDERHCPFLTPCSPNNITMGQYDHIFQKCDLILHCENGADELSCSNSTHFYCDDNTTIISVRRVYDGVFDCSDFTDECSFSDTSISSVTMMIKEPALRACVWIILAFALAGNVAVIIKTAREVWVILRGKSHSVNKLKLIHKTMVLNLSVGDVLMAFYLCIIASKDIEFSNEYCKHELKWLSSATCSVAGILSMISSQSTVLLMAMMTTYRLHGVLRPFRTEGVSIKFLLLVLLFIWTVSAMVAILPITPSLQRIFVSKYVLNQPFIKNSSITLTQMQDLVGRLNNLSNTKYLLDQYNPVGSFQSIFYKENHNHLSQTSTGVLGFYSSNSVCLPNLFGTYNDAWSSFTFTLVMVDLLLFIYLLVGYIIIYRATLPSKYKLNKLHSIIIQMRITSLIFTDFLCWVPICIMSLLSYRGVMLPGIVYRFAAIVLFPINSAFNPWLYS</sequence>
<feature type="transmembrane region" description="Helical" evidence="9">
    <location>
        <begin position="409"/>
        <end position="435"/>
    </location>
</feature>
<comment type="caution">
    <text evidence="8">Lacks conserved residue(s) required for the propagation of feature annotation.</text>
</comment>
<feature type="domain" description="G-protein coupled receptors family 1 profile" evidence="10">
    <location>
        <begin position="177"/>
        <end position="509"/>
    </location>
</feature>
<dbReference type="GO" id="GO:0008528">
    <property type="term" value="F:G protein-coupled peptide receptor activity"/>
    <property type="evidence" value="ECO:0000318"/>
    <property type="project" value="GO_Central"/>
</dbReference>
<evidence type="ECO:0000259" key="10">
    <source>
        <dbReference type="PROSITE" id="PS50262"/>
    </source>
</evidence>
<comment type="subcellular location">
    <subcellularLocation>
        <location evidence="1">Membrane</location>
    </subcellularLocation>
</comment>
<accession>F7A9I0</accession>
<reference evidence="12" key="1">
    <citation type="journal article" date="2002" name="Science">
        <title>The draft genome of Ciona intestinalis: insights into chordate and vertebrate origins.</title>
        <authorList>
            <person name="Dehal P."/>
            <person name="Satou Y."/>
            <person name="Campbell R.K."/>
            <person name="Chapman J."/>
            <person name="Degnan B."/>
            <person name="De Tomaso A."/>
            <person name="Davidson B."/>
            <person name="Di Gregorio A."/>
            <person name="Gelpke M."/>
            <person name="Goodstein D.M."/>
            <person name="Harafuji N."/>
            <person name="Hastings K.E."/>
            <person name="Ho I."/>
            <person name="Hotta K."/>
            <person name="Huang W."/>
            <person name="Kawashima T."/>
            <person name="Lemaire P."/>
            <person name="Martinez D."/>
            <person name="Meinertzhagen I.A."/>
            <person name="Necula S."/>
            <person name="Nonaka M."/>
            <person name="Putnam N."/>
            <person name="Rash S."/>
            <person name="Saiga H."/>
            <person name="Satake M."/>
            <person name="Terry A."/>
            <person name="Yamada L."/>
            <person name="Wang H.G."/>
            <person name="Awazu S."/>
            <person name="Azumi K."/>
            <person name="Boore J."/>
            <person name="Branno M."/>
            <person name="Chin-Bow S."/>
            <person name="DeSantis R."/>
            <person name="Doyle S."/>
            <person name="Francino P."/>
            <person name="Keys D.N."/>
            <person name="Haga S."/>
            <person name="Hayashi H."/>
            <person name="Hino K."/>
            <person name="Imai K.S."/>
            <person name="Inaba K."/>
            <person name="Kano S."/>
            <person name="Kobayashi K."/>
            <person name="Kobayashi M."/>
            <person name="Lee B.I."/>
            <person name="Makabe K.W."/>
            <person name="Manohar C."/>
            <person name="Matassi G."/>
            <person name="Medina M."/>
            <person name="Mochizuki Y."/>
            <person name="Mount S."/>
            <person name="Morishita T."/>
            <person name="Miura S."/>
            <person name="Nakayama A."/>
            <person name="Nishizaka S."/>
            <person name="Nomoto H."/>
            <person name="Ohta F."/>
            <person name="Oishi K."/>
            <person name="Rigoutsos I."/>
            <person name="Sano M."/>
            <person name="Sasaki A."/>
            <person name="Sasakura Y."/>
            <person name="Shoguchi E."/>
            <person name="Shin-i T."/>
            <person name="Spagnuolo A."/>
            <person name="Stainier D."/>
            <person name="Suzuki M.M."/>
            <person name="Tassy O."/>
            <person name="Takatori N."/>
            <person name="Tokuoka M."/>
            <person name="Yagi K."/>
            <person name="Yoshizaki F."/>
            <person name="Wada S."/>
            <person name="Zhang C."/>
            <person name="Hyatt P.D."/>
            <person name="Larimer F."/>
            <person name="Detter C."/>
            <person name="Doggett N."/>
            <person name="Glavina T."/>
            <person name="Hawkins T."/>
            <person name="Richardson P."/>
            <person name="Lucas S."/>
            <person name="Kohara Y."/>
            <person name="Levine M."/>
            <person name="Satoh N."/>
            <person name="Rokhsar D.S."/>
        </authorList>
    </citation>
    <scope>NUCLEOTIDE SEQUENCE [LARGE SCALE GENOMIC DNA]</scope>
</reference>
<proteinExistence type="predicted"/>
<dbReference type="AlphaFoldDB" id="F7A9I0"/>
<evidence type="ECO:0000256" key="2">
    <source>
        <dbReference type="ARBA" id="ARBA00022614"/>
    </source>
</evidence>
<feature type="transmembrane region" description="Helical" evidence="9">
    <location>
        <begin position="456"/>
        <end position="478"/>
    </location>
</feature>
<dbReference type="PANTHER" id="PTHR24372">
    <property type="entry name" value="GLYCOPROTEIN HORMONE RECEPTOR"/>
    <property type="match status" value="1"/>
</dbReference>
<dbReference type="SUPFAM" id="SSF57424">
    <property type="entry name" value="LDL receptor-like module"/>
    <property type="match status" value="1"/>
</dbReference>